<dbReference type="STRING" id="1387277.SAMN06295998_1086"/>
<proteinExistence type="predicted"/>
<evidence type="ECO:0000256" key="1">
    <source>
        <dbReference type="SAM" id="Phobius"/>
    </source>
</evidence>
<keyword evidence="1" id="KW-0472">Membrane</keyword>
<keyword evidence="1" id="KW-0812">Transmembrane</keyword>
<dbReference type="Proteomes" id="UP000192330">
    <property type="component" value="Unassembled WGS sequence"/>
</dbReference>
<feature type="transmembrane region" description="Helical" evidence="1">
    <location>
        <begin position="34"/>
        <end position="55"/>
    </location>
</feature>
<dbReference type="RefSeq" id="WP_084353183.1">
    <property type="nucleotide sequence ID" value="NZ_FWYD01000008.1"/>
</dbReference>
<name>A0A1W2CHB7_9RHOB</name>
<keyword evidence="3" id="KW-1185">Reference proteome</keyword>
<dbReference type="EMBL" id="FWYD01000008">
    <property type="protein sequence ID" value="SMC84580.1"/>
    <property type="molecule type" value="Genomic_DNA"/>
</dbReference>
<organism evidence="2 3">
    <name type="scientific">Primorskyibacter flagellatus</name>
    <dbReference type="NCBI Taxonomy" id="1387277"/>
    <lineage>
        <taxon>Bacteria</taxon>
        <taxon>Pseudomonadati</taxon>
        <taxon>Pseudomonadota</taxon>
        <taxon>Alphaproteobacteria</taxon>
        <taxon>Rhodobacterales</taxon>
        <taxon>Roseobacteraceae</taxon>
        <taxon>Primorskyibacter</taxon>
    </lineage>
</organism>
<feature type="transmembrane region" description="Helical" evidence="1">
    <location>
        <begin position="6"/>
        <end position="22"/>
    </location>
</feature>
<dbReference type="OrthoDB" id="8601734at2"/>
<reference evidence="2 3" key="1">
    <citation type="submission" date="2017-04" db="EMBL/GenBank/DDBJ databases">
        <authorList>
            <person name="Afonso C.L."/>
            <person name="Miller P.J."/>
            <person name="Scott M.A."/>
            <person name="Spackman E."/>
            <person name="Goraichik I."/>
            <person name="Dimitrov K.M."/>
            <person name="Suarez D.L."/>
            <person name="Swayne D.E."/>
        </authorList>
    </citation>
    <scope>NUCLEOTIDE SEQUENCE [LARGE SCALE GENOMIC DNA]</scope>
    <source>
        <strain evidence="2 3">CGMCC 1.12644</strain>
    </source>
</reference>
<keyword evidence="1" id="KW-1133">Transmembrane helix</keyword>
<gene>
    <name evidence="2" type="ORF">SAMN06295998_1086</name>
</gene>
<sequence>MFLELIATFVAGIAGAGIMMLLNRITGNRLPRWLVPVAAGAAMLTMTISSEYAWYGRTTQNMPDRLEVIETVESRAAYRPWTYVVPYTNRFIALDRAGVQANAEQPQMRLADLLFYGRWKPTKAVQIMVDCDRNARADPGESGLETQKLRWREVGADDPFVASICKEG</sequence>
<evidence type="ECO:0000313" key="3">
    <source>
        <dbReference type="Proteomes" id="UP000192330"/>
    </source>
</evidence>
<accession>A0A1W2CHB7</accession>
<dbReference type="AlphaFoldDB" id="A0A1W2CHB7"/>
<evidence type="ECO:0000313" key="2">
    <source>
        <dbReference type="EMBL" id="SMC84580.1"/>
    </source>
</evidence>
<protein>
    <submittedName>
        <fullName evidence="2">Uncharacterized protein</fullName>
    </submittedName>
</protein>